<dbReference type="AlphaFoldDB" id="A0A7C1J000"/>
<organism evidence="2">
    <name type="scientific">Ammonifex degensii</name>
    <dbReference type="NCBI Taxonomy" id="42838"/>
    <lineage>
        <taxon>Bacteria</taxon>
        <taxon>Bacillati</taxon>
        <taxon>Bacillota</taxon>
        <taxon>Clostridia</taxon>
        <taxon>Thermoanaerobacterales</taxon>
        <taxon>Thermoanaerobacteraceae</taxon>
        <taxon>Ammonifex</taxon>
    </lineage>
</organism>
<reference evidence="2" key="1">
    <citation type="journal article" date="2020" name="mSystems">
        <title>Genome- and Community-Level Interaction Insights into Carbon Utilization and Element Cycling Functions of Hydrothermarchaeota in Hydrothermal Sediment.</title>
        <authorList>
            <person name="Zhou Z."/>
            <person name="Liu Y."/>
            <person name="Xu W."/>
            <person name="Pan J."/>
            <person name="Luo Z.H."/>
            <person name="Li M."/>
        </authorList>
    </citation>
    <scope>NUCLEOTIDE SEQUENCE [LARGE SCALE GENOMIC DNA]</scope>
    <source>
        <strain evidence="2">SpSt-301</strain>
    </source>
</reference>
<sequence>MPRKPRAVMWRELGYTPPGFRAPEGQPKPLPMPEPPPAMEEAPTEPWWHITEVLRVRCPLCGMLPEAFRLDKSPYEVEVKLQRFGGRLKGGRGFMVYETAPEERAAPVKEKLKEKLTELCRLFGLKGEGGAG</sequence>
<proteinExistence type="predicted"/>
<comment type="caution">
    <text evidence="2">The sequence shown here is derived from an EMBL/GenBank/DDBJ whole genome shotgun (WGS) entry which is preliminary data.</text>
</comment>
<accession>A0A7C1J000</accession>
<dbReference type="EMBL" id="DSMV01000195">
    <property type="protein sequence ID" value="HDW51732.1"/>
    <property type="molecule type" value="Genomic_DNA"/>
</dbReference>
<feature type="region of interest" description="Disordered" evidence="1">
    <location>
        <begin position="15"/>
        <end position="42"/>
    </location>
</feature>
<feature type="compositionally biased region" description="Pro residues" evidence="1">
    <location>
        <begin position="26"/>
        <end position="38"/>
    </location>
</feature>
<protein>
    <submittedName>
        <fullName evidence="2">Uncharacterized protein</fullName>
    </submittedName>
</protein>
<gene>
    <name evidence="2" type="ORF">ENQ35_03220</name>
</gene>
<evidence type="ECO:0000313" key="2">
    <source>
        <dbReference type="EMBL" id="HDW51732.1"/>
    </source>
</evidence>
<name>A0A7C1J000_9THEO</name>
<evidence type="ECO:0000256" key="1">
    <source>
        <dbReference type="SAM" id="MobiDB-lite"/>
    </source>
</evidence>